<dbReference type="Proteomes" id="UP001315278">
    <property type="component" value="Unassembled WGS sequence"/>
</dbReference>
<feature type="compositionally biased region" description="Basic and acidic residues" evidence="1">
    <location>
        <begin position="49"/>
        <end position="65"/>
    </location>
</feature>
<organism evidence="2 3">
    <name type="scientific">Bradyrhizobium jicamae</name>
    <dbReference type="NCBI Taxonomy" id="280332"/>
    <lineage>
        <taxon>Bacteria</taxon>
        <taxon>Pseudomonadati</taxon>
        <taxon>Pseudomonadota</taxon>
        <taxon>Alphaproteobacteria</taxon>
        <taxon>Hyphomicrobiales</taxon>
        <taxon>Nitrobacteraceae</taxon>
        <taxon>Bradyrhizobium</taxon>
    </lineage>
</organism>
<dbReference type="EMBL" id="JAFCJH010000025">
    <property type="protein sequence ID" value="MBR0798288.1"/>
    <property type="molecule type" value="Genomic_DNA"/>
</dbReference>
<gene>
    <name evidence="2" type="ORF">JQ615_23155</name>
</gene>
<name>A0ABS5FNA2_9BRAD</name>
<sequence>MGTSLMPKKDWRAVSFREFSDVMLFRNCPAKQGGENIDVLAKGSANKNAAREEGFDNSRSREQPQARHSARRLTEFTQLQS</sequence>
<evidence type="ECO:0000256" key="1">
    <source>
        <dbReference type="SAM" id="MobiDB-lite"/>
    </source>
</evidence>
<comment type="caution">
    <text evidence="2">The sequence shown here is derived from an EMBL/GenBank/DDBJ whole genome shotgun (WGS) entry which is preliminary data.</text>
</comment>
<feature type="region of interest" description="Disordered" evidence="1">
    <location>
        <begin position="45"/>
        <end position="81"/>
    </location>
</feature>
<protein>
    <submittedName>
        <fullName evidence="2">Uncharacterized protein</fullName>
    </submittedName>
</protein>
<evidence type="ECO:0000313" key="2">
    <source>
        <dbReference type="EMBL" id="MBR0798288.1"/>
    </source>
</evidence>
<proteinExistence type="predicted"/>
<keyword evidence="3" id="KW-1185">Reference proteome</keyword>
<accession>A0ABS5FNA2</accession>
<dbReference type="RefSeq" id="WP_212493677.1">
    <property type="nucleotide sequence ID" value="NZ_JAFCJH010000025.1"/>
</dbReference>
<reference evidence="3" key="1">
    <citation type="journal article" date="2021" name="ISME J.">
        <title>Evolutionary origin and ecological implication of a unique nif island in free-living Bradyrhizobium lineages.</title>
        <authorList>
            <person name="Tao J."/>
        </authorList>
    </citation>
    <scope>NUCLEOTIDE SEQUENCE [LARGE SCALE GENOMIC DNA]</scope>
    <source>
        <strain evidence="3">SZCCT0434</strain>
    </source>
</reference>
<evidence type="ECO:0000313" key="3">
    <source>
        <dbReference type="Proteomes" id="UP001315278"/>
    </source>
</evidence>